<evidence type="ECO:0000256" key="17">
    <source>
        <dbReference type="HAMAP-Rule" id="MF_00037"/>
    </source>
</evidence>
<feature type="domain" description="FAD-binding PCMH-type" evidence="18">
    <location>
        <begin position="13"/>
        <end position="189"/>
    </location>
</feature>
<dbReference type="InterPro" id="IPR011601">
    <property type="entry name" value="MurB_C"/>
</dbReference>
<dbReference type="PROSITE" id="PS51387">
    <property type="entry name" value="FAD_PCMH"/>
    <property type="match status" value="1"/>
</dbReference>
<evidence type="ECO:0000256" key="6">
    <source>
        <dbReference type="ARBA" id="ARBA00022490"/>
    </source>
</evidence>
<comment type="subcellular location">
    <subcellularLocation>
        <location evidence="3 17">Cytoplasm</location>
    </subcellularLocation>
</comment>
<keyword evidence="10 17" id="KW-0521">NADP</keyword>
<keyword evidence="12 17" id="KW-0573">Peptidoglycan synthesis</keyword>
<evidence type="ECO:0000313" key="19">
    <source>
        <dbReference type="EMBL" id="MYR33495.1"/>
    </source>
</evidence>
<dbReference type="InterPro" id="IPR006094">
    <property type="entry name" value="Oxid_FAD_bind_N"/>
</dbReference>
<dbReference type="EMBL" id="WWHY01000001">
    <property type="protein sequence ID" value="MYR33495.1"/>
    <property type="molecule type" value="Genomic_DNA"/>
</dbReference>
<evidence type="ECO:0000256" key="10">
    <source>
        <dbReference type="ARBA" id="ARBA00022857"/>
    </source>
</evidence>
<reference evidence="19 20" key="1">
    <citation type="journal article" date="2019" name="Nat. Commun.">
        <title>The antimicrobial potential of Streptomyces from insect microbiomes.</title>
        <authorList>
            <person name="Chevrette M.G."/>
            <person name="Carlson C.M."/>
            <person name="Ortega H.E."/>
            <person name="Thomas C."/>
            <person name="Ananiev G.E."/>
            <person name="Barns K.J."/>
            <person name="Book A.J."/>
            <person name="Cagnazzo J."/>
            <person name="Carlos C."/>
            <person name="Flanigan W."/>
            <person name="Grubbs K.J."/>
            <person name="Horn H.A."/>
            <person name="Hoffmann F.M."/>
            <person name="Klassen J.L."/>
            <person name="Knack J.J."/>
            <person name="Lewin G.R."/>
            <person name="McDonald B.R."/>
            <person name="Muller L."/>
            <person name="Melo W.G.P."/>
            <person name="Pinto-Tomas A.A."/>
            <person name="Schmitz A."/>
            <person name="Wendt-Pienkowski E."/>
            <person name="Wildman S."/>
            <person name="Zhao M."/>
            <person name="Zhang F."/>
            <person name="Bugni T.S."/>
            <person name="Andes D.R."/>
            <person name="Pupo M.T."/>
            <person name="Currie C.R."/>
        </authorList>
    </citation>
    <scope>NUCLEOTIDE SEQUENCE [LARGE SCALE GENOMIC DNA]</scope>
    <source>
        <strain evidence="19 20">SID5840</strain>
    </source>
</reference>
<dbReference type="UniPathway" id="UPA00219"/>
<dbReference type="SUPFAM" id="SSF56176">
    <property type="entry name" value="FAD-binding/transporter-associated domain-like"/>
    <property type="match status" value="1"/>
</dbReference>
<keyword evidence="8 17" id="KW-0285">Flavoprotein</keyword>
<dbReference type="InterPro" id="IPR016167">
    <property type="entry name" value="FAD-bd_PCMH_sub1"/>
</dbReference>
<comment type="cofactor">
    <cofactor evidence="1 17">
        <name>FAD</name>
        <dbReference type="ChEBI" id="CHEBI:57692"/>
    </cofactor>
</comment>
<evidence type="ECO:0000256" key="7">
    <source>
        <dbReference type="ARBA" id="ARBA00022618"/>
    </source>
</evidence>
<evidence type="ECO:0000256" key="16">
    <source>
        <dbReference type="ARBA" id="ARBA00048914"/>
    </source>
</evidence>
<dbReference type="InterPro" id="IPR003170">
    <property type="entry name" value="MurB"/>
</dbReference>
<evidence type="ECO:0000256" key="2">
    <source>
        <dbReference type="ARBA" id="ARBA00003921"/>
    </source>
</evidence>
<dbReference type="Pfam" id="PF02873">
    <property type="entry name" value="MurB_C"/>
    <property type="match status" value="1"/>
</dbReference>
<dbReference type="Gene3D" id="3.30.43.10">
    <property type="entry name" value="Uridine Diphospho-n-acetylenolpyruvylglucosamine Reductase, domain 2"/>
    <property type="match status" value="1"/>
</dbReference>
<evidence type="ECO:0000256" key="4">
    <source>
        <dbReference type="ARBA" id="ARBA00004752"/>
    </source>
</evidence>
<evidence type="ECO:0000256" key="12">
    <source>
        <dbReference type="ARBA" id="ARBA00022984"/>
    </source>
</evidence>
<comment type="catalytic activity">
    <reaction evidence="16 17">
        <text>UDP-N-acetyl-alpha-D-muramate + NADP(+) = UDP-N-acetyl-3-O-(1-carboxyvinyl)-alpha-D-glucosamine + NADPH + H(+)</text>
        <dbReference type="Rhea" id="RHEA:12248"/>
        <dbReference type="ChEBI" id="CHEBI:15378"/>
        <dbReference type="ChEBI" id="CHEBI:57783"/>
        <dbReference type="ChEBI" id="CHEBI:58349"/>
        <dbReference type="ChEBI" id="CHEBI:68483"/>
        <dbReference type="ChEBI" id="CHEBI:70757"/>
        <dbReference type="EC" id="1.3.1.98"/>
    </reaction>
</comment>
<comment type="caution">
    <text evidence="19">The sequence shown here is derived from an EMBL/GenBank/DDBJ whole genome shotgun (WGS) entry which is preliminary data.</text>
</comment>
<dbReference type="Proteomes" id="UP000467124">
    <property type="component" value="Unassembled WGS sequence"/>
</dbReference>
<organism evidence="19 20">
    <name type="scientific">Nocardiopsis alba</name>
    <dbReference type="NCBI Taxonomy" id="53437"/>
    <lineage>
        <taxon>Bacteria</taxon>
        <taxon>Bacillati</taxon>
        <taxon>Actinomycetota</taxon>
        <taxon>Actinomycetes</taxon>
        <taxon>Streptosporangiales</taxon>
        <taxon>Nocardiopsidaceae</taxon>
        <taxon>Nocardiopsis</taxon>
    </lineage>
</organism>
<keyword evidence="13 17" id="KW-0560">Oxidoreductase</keyword>
<sequence length="356" mass="37653">MSTMLADHTTLGLGGPAKAFHTASSTDELIRLVTEADRAGERVLVLGGGSNLVVADDGFPGTVILVASQGVTLTEDGTDPETGEDVVLLRADAGVEWDPLVERTVAEGLNGVEFLSGIPGRVGSTPIQNVGAYGQDVSQTIREVLVLDRVTGERITMSNADCGFTYRDSVFKGSDRHVVCEVVFELRRGPSSRPVRYAEVARTMGVDAGDRVPLEKAREVVLGLRRGKGMVLDPADPDTRSAGSFFTNPVLSPEEYSAFRERAAERLGAETEIPGHPDEAGNVKLSAAWLIDRAGFTKGYGDGPARISGKHTLALTNPGGATTADLLDLAREVRAGVEKAFGVRLVNEPVMVGVSL</sequence>
<keyword evidence="9 17" id="KW-0274">FAD</keyword>
<dbReference type="EC" id="1.3.1.98" evidence="17"/>
<dbReference type="GO" id="GO:0008360">
    <property type="term" value="P:regulation of cell shape"/>
    <property type="evidence" value="ECO:0007669"/>
    <property type="project" value="UniProtKB-KW"/>
</dbReference>
<dbReference type="InterPro" id="IPR036635">
    <property type="entry name" value="MurB_C_sf"/>
</dbReference>
<evidence type="ECO:0000256" key="5">
    <source>
        <dbReference type="ARBA" id="ARBA00010485"/>
    </source>
</evidence>
<evidence type="ECO:0000256" key="11">
    <source>
        <dbReference type="ARBA" id="ARBA00022960"/>
    </source>
</evidence>
<comment type="similarity">
    <text evidence="5 17">Belongs to the MurB family.</text>
</comment>
<dbReference type="Pfam" id="PF01565">
    <property type="entry name" value="FAD_binding_4"/>
    <property type="match status" value="1"/>
</dbReference>
<protein>
    <recommendedName>
        <fullName evidence="17">UDP-N-acetylenolpyruvoylglucosamine reductase</fullName>
        <ecNumber evidence="17">1.3.1.98</ecNumber>
    </recommendedName>
    <alternativeName>
        <fullName evidence="17">UDP-N-acetylmuramate dehydrogenase</fullName>
    </alternativeName>
</protein>
<evidence type="ECO:0000256" key="8">
    <source>
        <dbReference type="ARBA" id="ARBA00022630"/>
    </source>
</evidence>
<feature type="active site" description="Proton donor" evidence="17">
    <location>
        <position position="244"/>
    </location>
</feature>
<proteinExistence type="inferred from homology"/>
<keyword evidence="6 17" id="KW-0963">Cytoplasm</keyword>
<dbReference type="AlphaFoldDB" id="A0A7K2IUM5"/>
<dbReference type="GO" id="GO:0008762">
    <property type="term" value="F:UDP-N-acetylmuramate dehydrogenase activity"/>
    <property type="evidence" value="ECO:0007669"/>
    <property type="project" value="UniProtKB-UniRule"/>
</dbReference>
<evidence type="ECO:0000256" key="14">
    <source>
        <dbReference type="ARBA" id="ARBA00023306"/>
    </source>
</evidence>
<feature type="active site" evidence="17">
    <location>
        <position position="167"/>
    </location>
</feature>
<dbReference type="InterPro" id="IPR036318">
    <property type="entry name" value="FAD-bd_PCMH-like_sf"/>
</dbReference>
<feature type="active site" evidence="17">
    <location>
        <position position="348"/>
    </location>
</feature>
<dbReference type="PANTHER" id="PTHR21071:SF4">
    <property type="entry name" value="UDP-N-ACETYLENOLPYRUVOYLGLUCOSAMINE REDUCTASE"/>
    <property type="match status" value="1"/>
</dbReference>
<evidence type="ECO:0000313" key="20">
    <source>
        <dbReference type="Proteomes" id="UP000467124"/>
    </source>
</evidence>
<gene>
    <name evidence="17" type="primary">murB</name>
    <name evidence="19" type="ORF">GTW20_14805</name>
</gene>
<keyword evidence="7 17" id="KW-0132">Cell division</keyword>
<dbReference type="GO" id="GO:0005829">
    <property type="term" value="C:cytosol"/>
    <property type="evidence" value="ECO:0007669"/>
    <property type="project" value="TreeGrafter"/>
</dbReference>
<dbReference type="Gene3D" id="3.90.78.10">
    <property type="entry name" value="UDP-N-acetylenolpyruvoylglucosamine reductase, C-terminal domain"/>
    <property type="match status" value="1"/>
</dbReference>
<dbReference type="Gene3D" id="3.30.465.10">
    <property type="match status" value="1"/>
</dbReference>
<dbReference type="PANTHER" id="PTHR21071">
    <property type="entry name" value="UDP-N-ACETYLENOLPYRUVOYLGLUCOSAMINE REDUCTASE"/>
    <property type="match status" value="1"/>
</dbReference>
<keyword evidence="14 17" id="KW-0131">Cell cycle</keyword>
<evidence type="ECO:0000256" key="3">
    <source>
        <dbReference type="ARBA" id="ARBA00004496"/>
    </source>
</evidence>
<dbReference type="SUPFAM" id="SSF56194">
    <property type="entry name" value="Uridine diphospho-N-Acetylenolpyruvylglucosamine reductase, MurB, C-terminal domain"/>
    <property type="match status" value="1"/>
</dbReference>
<evidence type="ECO:0000256" key="15">
    <source>
        <dbReference type="ARBA" id="ARBA00023316"/>
    </source>
</evidence>
<name>A0A7K2IUM5_9ACTN</name>
<dbReference type="InterPro" id="IPR016169">
    <property type="entry name" value="FAD-bd_PCMH_sub2"/>
</dbReference>
<evidence type="ECO:0000259" key="18">
    <source>
        <dbReference type="PROSITE" id="PS51387"/>
    </source>
</evidence>
<keyword evidence="15 17" id="KW-0961">Cell wall biogenesis/degradation</keyword>
<dbReference type="NCBIfam" id="NF010478">
    <property type="entry name" value="PRK13903.1"/>
    <property type="match status" value="1"/>
</dbReference>
<dbReference type="GO" id="GO:0071949">
    <property type="term" value="F:FAD binding"/>
    <property type="evidence" value="ECO:0007669"/>
    <property type="project" value="InterPro"/>
</dbReference>
<dbReference type="NCBIfam" id="TIGR00179">
    <property type="entry name" value="murB"/>
    <property type="match status" value="1"/>
</dbReference>
<evidence type="ECO:0000256" key="1">
    <source>
        <dbReference type="ARBA" id="ARBA00001974"/>
    </source>
</evidence>
<comment type="pathway">
    <text evidence="4 17">Cell wall biogenesis; peptidoglycan biosynthesis.</text>
</comment>
<keyword evidence="11 17" id="KW-0133">Cell shape</keyword>
<evidence type="ECO:0000256" key="9">
    <source>
        <dbReference type="ARBA" id="ARBA00022827"/>
    </source>
</evidence>
<comment type="function">
    <text evidence="2 17">Cell wall formation.</text>
</comment>
<dbReference type="GO" id="GO:0009252">
    <property type="term" value="P:peptidoglycan biosynthetic process"/>
    <property type="evidence" value="ECO:0007669"/>
    <property type="project" value="UniProtKB-UniRule"/>
</dbReference>
<dbReference type="InterPro" id="IPR016166">
    <property type="entry name" value="FAD-bd_PCMH"/>
</dbReference>
<accession>A0A7K2IUM5</accession>
<dbReference type="GO" id="GO:0071555">
    <property type="term" value="P:cell wall organization"/>
    <property type="evidence" value="ECO:0007669"/>
    <property type="project" value="UniProtKB-KW"/>
</dbReference>
<dbReference type="HAMAP" id="MF_00037">
    <property type="entry name" value="MurB"/>
    <property type="match status" value="1"/>
</dbReference>
<evidence type="ECO:0000256" key="13">
    <source>
        <dbReference type="ARBA" id="ARBA00023002"/>
    </source>
</evidence>
<dbReference type="GO" id="GO:0051301">
    <property type="term" value="P:cell division"/>
    <property type="evidence" value="ECO:0007669"/>
    <property type="project" value="UniProtKB-KW"/>
</dbReference>